<dbReference type="PANTHER" id="PTHR10907:SF47">
    <property type="entry name" value="REGUCALCIN"/>
    <property type="match status" value="1"/>
</dbReference>
<keyword evidence="3" id="KW-0479">Metal-binding</keyword>
<comment type="cofactor">
    <cofactor evidence="3">
        <name>Zn(2+)</name>
        <dbReference type="ChEBI" id="CHEBI:29105"/>
    </cofactor>
    <text evidence="3">Binds 1 divalent metal cation per subunit.</text>
</comment>
<evidence type="ECO:0000313" key="5">
    <source>
        <dbReference type="EMBL" id="QDT96811.1"/>
    </source>
</evidence>
<dbReference type="PANTHER" id="PTHR10907">
    <property type="entry name" value="REGUCALCIN"/>
    <property type="match status" value="1"/>
</dbReference>
<keyword evidence="5" id="KW-0378">Hydrolase</keyword>
<dbReference type="Proteomes" id="UP000318704">
    <property type="component" value="Chromosome"/>
</dbReference>
<dbReference type="GO" id="GO:0050021">
    <property type="term" value="F:L-arabinonolactonase activity"/>
    <property type="evidence" value="ECO:0007669"/>
    <property type="project" value="UniProtKB-EC"/>
</dbReference>
<dbReference type="GO" id="GO:0004341">
    <property type="term" value="F:gluconolactonase activity"/>
    <property type="evidence" value="ECO:0007669"/>
    <property type="project" value="TreeGrafter"/>
</dbReference>
<feature type="binding site" evidence="3">
    <location>
        <position position="106"/>
    </location>
    <ligand>
        <name>substrate</name>
    </ligand>
</feature>
<dbReference type="InterPro" id="IPR005511">
    <property type="entry name" value="SMP-30"/>
</dbReference>
<evidence type="ECO:0000256" key="3">
    <source>
        <dbReference type="PIRSR" id="PIRSR605511-2"/>
    </source>
</evidence>
<dbReference type="Pfam" id="PF08450">
    <property type="entry name" value="SGL"/>
    <property type="match status" value="1"/>
</dbReference>
<sequence>MTPSESDNQISVKSVFDSQDVVGESIIWDDRNGNLIWIDIVGKCIHRLQLTTGKHKVWPTPDFITSLGLREDKGAIVSLSKELCWWDFDEHFSAFLEVEPDQPDNRINECMVAPDGSYWVGTMQNNLHSNGSPKEVTASLGAYYRVTPNDELQRLTKNIYGITNTMAWTDNGRFLTADSLANKIYAFRYDDKTKTLSDRNLFAPAFERGSPDGSCLDEEGFLWNCRVAGGGCLVRYAPNGNIDRVVDLPCTWPTSCTFGGDNLETLFVTSARFTMSPDYLNNNPHEGNLWALKPGVRGQLCNRLGSKSKI</sequence>
<evidence type="ECO:0000256" key="2">
    <source>
        <dbReference type="PIRSR" id="PIRSR605511-1"/>
    </source>
</evidence>
<reference evidence="5 6" key="1">
    <citation type="submission" date="2019-03" db="EMBL/GenBank/DDBJ databases">
        <title>Deep-cultivation of Planctomycetes and their phenomic and genomic characterization uncovers novel biology.</title>
        <authorList>
            <person name="Wiegand S."/>
            <person name="Jogler M."/>
            <person name="Boedeker C."/>
            <person name="Pinto D."/>
            <person name="Vollmers J."/>
            <person name="Rivas-Marin E."/>
            <person name="Kohn T."/>
            <person name="Peeters S.H."/>
            <person name="Heuer A."/>
            <person name="Rast P."/>
            <person name="Oberbeckmann S."/>
            <person name="Bunk B."/>
            <person name="Jeske O."/>
            <person name="Meyerdierks A."/>
            <person name="Storesund J.E."/>
            <person name="Kallscheuer N."/>
            <person name="Luecker S."/>
            <person name="Lage O.M."/>
            <person name="Pohl T."/>
            <person name="Merkel B.J."/>
            <person name="Hornburger P."/>
            <person name="Mueller R.-W."/>
            <person name="Bruemmer F."/>
            <person name="Labrenz M."/>
            <person name="Spormann A.M."/>
            <person name="Op den Camp H."/>
            <person name="Overmann J."/>
            <person name="Amann R."/>
            <person name="Jetten M.S.M."/>
            <person name="Mascher T."/>
            <person name="Medema M.H."/>
            <person name="Devos D.P."/>
            <person name="Kaster A.-K."/>
            <person name="Ovreas L."/>
            <person name="Rohde M."/>
            <person name="Galperin M.Y."/>
            <person name="Jogler C."/>
        </authorList>
    </citation>
    <scope>NUCLEOTIDE SEQUENCE [LARGE SCALE GENOMIC DNA]</scope>
    <source>
        <strain evidence="5 6">V144</strain>
    </source>
</reference>
<dbReference type="PRINTS" id="PR01790">
    <property type="entry name" value="SMP30FAMILY"/>
</dbReference>
<feature type="binding site" evidence="3">
    <location>
        <position position="164"/>
    </location>
    <ligand>
        <name>a divalent metal cation</name>
        <dbReference type="ChEBI" id="CHEBI:60240"/>
    </ligand>
</feature>
<feature type="binding site" evidence="3">
    <location>
        <position position="212"/>
    </location>
    <ligand>
        <name>a divalent metal cation</name>
        <dbReference type="ChEBI" id="CHEBI:60240"/>
    </ligand>
</feature>
<evidence type="ECO:0000256" key="1">
    <source>
        <dbReference type="ARBA" id="ARBA00008853"/>
    </source>
</evidence>
<feature type="binding site" evidence="3">
    <location>
        <position position="108"/>
    </location>
    <ligand>
        <name>substrate</name>
    </ligand>
</feature>
<dbReference type="Gene3D" id="2.120.10.30">
    <property type="entry name" value="TolB, C-terminal domain"/>
    <property type="match status" value="1"/>
</dbReference>
<evidence type="ECO:0000313" key="6">
    <source>
        <dbReference type="Proteomes" id="UP000318704"/>
    </source>
</evidence>
<dbReference type="SUPFAM" id="SSF63829">
    <property type="entry name" value="Calcium-dependent phosphotriesterase"/>
    <property type="match status" value="1"/>
</dbReference>
<feature type="active site" description="Proton donor/acceptor" evidence="2">
    <location>
        <position position="212"/>
    </location>
</feature>
<dbReference type="EMBL" id="CP037920">
    <property type="protein sequence ID" value="QDT96811.1"/>
    <property type="molecule type" value="Genomic_DNA"/>
</dbReference>
<dbReference type="GO" id="GO:0019853">
    <property type="term" value="P:L-ascorbic acid biosynthetic process"/>
    <property type="evidence" value="ECO:0007669"/>
    <property type="project" value="TreeGrafter"/>
</dbReference>
<dbReference type="GO" id="GO:0005509">
    <property type="term" value="F:calcium ion binding"/>
    <property type="evidence" value="ECO:0007669"/>
    <property type="project" value="TreeGrafter"/>
</dbReference>
<name>A0A517VUY7_9PLAN</name>
<feature type="domain" description="SMP-30/Gluconolactonase/LRE-like region" evidence="4">
    <location>
        <begin position="22"/>
        <end position="272"/>
    </location>
</feature>
<proteinExistence type="inferred from homology"/>
<dbReference type="InterPro" id="IPR013658">
    <property type="entry name" value="SGL"/>
</dbReference>
<keyword evidence="3" id="KW-0862">Zinc</keyword>
<gene>
    <name evidence="5" type="primary">araB_2</name>
    <name evidence="5" type="ORF">V144x_22690</name>
</gene>
<dbReference type="EC" id="3.1.1.15" evidence="5"/>
<dbReference type="KEGG" id="gaw:V144x_22690"/>
<comment type="similarity">
    <text evidence="1">Belongs to the SMP-30/CGR1 family.</text>
</comment>
<feature type="binding site" evidence="3">
    <location>
        <position position="24"/>
    </location>
    <ligand>
        <name>a divalent metal cation</name>
        <dbReference type="ChEBI" id="CHEBI:60240"/>
    </ligand>
</feature>
<dbReference type="RefSeq" id="WP_144985211.1">
    <property type="nucleotide sequence ID" value="NZ_CP037920.1"/>
</dbReference>
<dbReference type="InterPro" id="IPR011042">
    <property type="entry name" value="6-blade_b-propeller_TolB-like"/>
</dbReference>
<organism evidence="5 6">
    <name type="scientific">Gimesia aquarii</name>
    <dbReference type="NCBI Taxonomy" id="2527964"/>
    <lineage>
        <taxon>Bacteria</taxon>
        <taxon>Pseudomonadati</taxon>
        <taxon>Planctomycetota</taxon>
        <taxon>Planctomycetia</taxon>
        <taxon>Planctomycetales</taxon>
        <taxon>Planctomycetaceae</taxon>
        <taxon>Gimesia</taxon>
    </lineage>
</organism>
<evidence type="ECO:0000259" key="4">
    <source>
        <dbReference type="Pfam" id="PF08450"/>
    </source>
</evidence>
<accession>A0A517VUY7</accession>
<protein>
    <submittedName>
        <fullName evidence="5">L-arabinolactonase</fullName>
        <ecNumber evidence="5">3.1.1.15</ecNumber>
    </submittedName>
</protein>
<dbReference type="AlphaFoldDB" id="A0A517VUY7"/>